<keyword evidence="10" id="KW-0998">Cell outer membrane</keyword>
<dbReference type="InterPro" id="IPR023614">
    <property type="entry name" value="Porin_dom_sf"/>
</dbReference>
<evidence type="ECO:0000259" key="12">
    <source>
        <dbReference type="Pfam" id="PF13609"/>
    </source>
</evidence>
<feature type="domain" description="Porin" evidence="12">
    <location>
        <begin position="13"/>
        <end position="344"/>
    </location>
</feature>
<reference evidence="13 14" key="1">
    <citation type="submission" date="2018-08" db="EMBL/GenBank/DDBJ databases">
        <title>Paraburkholderia sp. DHOM06 isolated from forest soil.</title>
        <authorList>
            <person name="Gao Z.-H."/>
            <person name="Qiu L.-H."/>
        </authorList>
    </citation>
    <scope>NUCLEOTIDE SEQUENCE [LARGE SCALE GENOMIC DNA]</scope>
    <source>
        <strain evidence="13 14">DHOM06</strain>
    </source>
</reference>
<feature type="chain" id="PRO_5017627790" evidence="11">
    <location>
        <begin position="26"/>
        <end position="384"/>
    </location>
</feature>
<dbReference type="GO" id="GO:0015288">
    <property type="term" value="F:porin activity"/>
    <property type="evidence" value="ECO:0007669"/>
    <property type="project" value="UniProtKB-KW"/>
</dbReference>
<dbReference type="PANTHER" id="PTHR34501:SF9">
    <property type="entry name" value="MAJOR OUTER MEMBRANE PROTEIN P.IA"/>
    <property type="match status" value="1"/>
</dbReference>
<evidence type="ECO:0000256" key="9">
    <source>
        <dbReference type="ARBA" id="ARBA00023136"/>
    </source>
</evidence>
<evidence type="ECO:0000256" key="6">
    <source>
        <dbReference type="ARBA" id="ARBA00022729"/>
    </source>
</evidence>
<evidence type="ECO:0000256" key="7">
    <source>
        <dbReference type="ARBA" id="ARBA00023065"/>
    </source>
</evidence>
<keyword evidence="6 11" id="KW-0732">Signal</keyword>
<accession>A0A3D8JYV1</accession>
<dbReference type="EMBL" id="QRGA01000007">
    <property type="protein sequence ID" value="RDU98189.1"/>
    <property type="molecule type" value="Genomic_DNA"/>
</dbReference>
<evidence type="ECO:0000313" key="14">
    <source>
        <dbReference type="Proteomes" id="UP000256838"/>
    </source>
</evidence>
<dbReference type="AlphaFoldDB" id="A0A3D8JYV1"/>
<keyword evidence="7" id="KW-0406">Ion transport</keyword>
<protein>
    <submittedName>
        <fullName evidence="13">Porin</fullName>
    </submittedName>
</protein>
<evidence type="ECO:0000256" key="5">
    <source>
        <dbReference type="ARBA" id="ARBA00022692"/>
    </source>
</evidence>
<organism evidence="13 14">
    <name type="scientific">Trinickia dinghuensis</name>
    <dbReference type="NCBI Taxonomy" id="2291023"/>
    <lineage>
        <taxon>Bacteria</taxon>
        <taxon>Pseudomonadati</taxon>
        <taxon>Pseudomonadota</taxon>
        <taxon>Betaproteobacteria</taxon>
        <taxon>Burkholderiales</taxon>
        <taxon>Burkholderiaceae</taxon>
        <taxon>Trinickia</taxon>
    </lineage>
</organism>
<keyword evidence="9" id="KW-0472">Membrane</keyword>
<dbReference type="InterPro" id="IPR050298">
    <property type="entry name" value="Gram-neg_bact_OMP"/>
</dbReference>
<gene>
    <name evidence="13" type="ORF">DWV00_12725</name>
</gene>
<keyword evidence="4" id="KW-1134">Transmembrane beta strand</keyword>
<evidence type="ECO:0000256" key="4">
    <source>
        <dbReference type="ARBA" id="ARBA00022452"/>
    </source>
</evidence>
<dbReference type="SUPFAM" id="SSF56935">
    <property type="entry name" value="Porins"/>
    <property type="match status" value="1"/>
</dbReference>
<evidence type="ECO:0000313" key="13">
    <source>
        <dbReference type="EMBL" id="RDU98189.1"/>
    </source>
</evidence>
<proteinExistence type="predicted"/>
<comment type="subunit">
    <text evidence="2">Homotrimer.</text>
</comment>
<sequence>METPIKFRSIAVVLATLPLASLAQAQNSVTLYGELDDGIAYYNNVGQHSLVEMQGADLTANKWGLKGNEDLGGGNKAIFTLENGFNINNGKLSQGGREFGKKAFVGLANSRLGTITLGRQLDSTVDLVQPLTADVYGPAFTTPGDADNNDNSFRLQNAVKYESPLLAGFQFEVMYGLGGVAGSLASQSSSSAALSYKQGGFSVAAGYVFARNDGPGGASTADETQNSAVTPLYGSTAFVGSRMIVHAAAQYERGGLTANIRYSNAQWKPYGTYAAFNRTETFNTAAASLGYFITPATEVNVGYTFTKSSGASSATYNNVAAGFQYLLSKRTTLYTVAAYSHASGTTFSQDGESIVPAGGTVGDLASSSSTPSQVVLIFGVTTKF</sequence>
<dbReference type="GO" id="GO:0046930">
    <property type="term" value="C:pore complex"/>
    <property type="evidence" value="ECO:0007669"/>
    <property type="project" value="UniProtKB-KW"/>
</dbReference>
<name>A0A3D8JYV1_9BURK</name>
<dbReference type="PRINTS" id="PR00184">
    <property type="entry name" value="NEISSPPORIN"/>
</dbReference>
<keyword evidence="8" id="KW-0626">Porin</keyword>
<evidence type="ECO:0000256" key="8">
    <source>
        <dbReference type="ARBA" id="ARBA00023114"/>
    </source>
</evidence>
<dbReference type="CDD" id="cd00342">
    <property type="entry name" value="gram_neg_porins"/>
    <property type="match status" value="1"/>
</dbReference>
<feature type="signal peptide" evidence="11">
    <location>
        <begin position="1"/>
        <end position="25"/>
    </location>
</feature>
<dbReference type="PRINTS" id="PR00182">
    <property type="entry name" value="ECOLNEIPORIN"/>
</dbReference>
<keyword evidence="5" id="KW-0812">Transmembrane</keyword>
<dbReference type="GO" id="GO:0034220">
    <property type="term" value="P:monoatomic ion transmembrane transport"/>
    <property type="evidence" value="ECO:0007669"/>
    <property type="project" value="InterPro"/>
</dbReference>
<keyword evidence="14" id="KW-1185">Reference proteome</keyword>
<evidence type="ECO:0000256" key="11">
    <source>
        <dbReference type="SAM" id="SignalP"/>
    </source>
</evidence>
<evidence type="ECO:0000256" key="10">
    <source>
        <dbReference type="ARBA" id="ARBA00023237"/>
    </source>
</evidence>
<keyword evidence="3" id="KW-0813">Transport</keyword>
<dbReference type="Pfam" id="PF13609">
    <property type="entry name" value="Porin_4"/>
    <property type="match status" value="1"/>
</dbReference>
<evidence type="ECO:0000256" key="3">
    <source>
        <dbReference type="ARBA" id="ARBA00022448"/>
    </source>
</evidence>
<dbReference type="RefSeq" id="WP_115533950.1">
    <property type="nucleotide sequence ID" value="NZ_QRGA01000007.1"/>
</dbReference>
<evidence type="ECO:0000256" key="2">
    <source>
        <dbReference type="ARBA" id="ARBA00011233"/>
    </source>
</evidence>
<comment type="subcellular location">
    <subcellularLocation>
        <location evidence="1">Cell outer membrane</location>
        <topology evidence="1">Multi-pass membrane protein</topology>
    </subcellularLocation>
</comment>
<dbReference type="OrthoDB" id="9075840at2"/>
<dbReference type="InterPro" id="IPR001702">
    <property type="entry name" value="Porin_Gram-ve"/>
</dbReference>
<dbReference type="PANTHER" id="PTHR34501">
    <property type="entry name" value="PROTEIN YDDL-RELATED"/>
    <property type="match status" value="1"/>
</dbReference>
<dbReference type="Proteomes" id="UP000256838">
    <property type="component" value="Unassembled WGS sequence"/>
</dbReference>
<dbReference type="InterPro" id="IPR033900">
    <property type="entry name" value="Gram_neg_porin_domain"/>
</dbReference>
<dbReference type="GO" id="GO:0009279">
    <property type="term" value="C:cell outer membrane"/>
    <property type="evidence" value="ECO:0007669"/>
    <property type="project" value="UniProtKB-SubCell"/>
</dbReference>
<comment type="caution">
    <text evidence="13">The sequence shown here is derived from an EMBL/GenBank/DDBJ whole genome shotgun (WGS) entry which is preliminary data.</text>
</comment>
<dbReference type="Gene3D" id="2.40.160.10">
    <property type="entry name" value="Porin"/>
    <property type="match status" value="1"/>
</dbReference>
<dbReference type="InterPro" id="IPR002299">
    <property type="entry name" value="Porin_Neis"/>
</dbReference>
<evidence type="ECO:0000256" key="1">
    <source>
        <dbReference type="ARBA" id="ARBA00004571"/>
    </source>
</evidence>